<dbReference type="InterPro" id="IPR008271">
    <property type="entry name" value="Ser/Thr_kinase_AS"/>
</dbReference>
<dbReference type="PROSITE" id="PS00108">
    <property type="entry name" value="PROTEIN_KINASE_ST"/>
    <property type="match status" value="1"/>
</dbReference>
<dbReference type="Gene3D" id="1.10.510.10">
    <property type="entry name" value="Transferase(Phosphotransferase) domain 1"/>
    <property type="match status" value="1"/>
</dbReference>
<evidence type="ECO:0000256" key="7">
    <source>
        <dbReference type="ARBA" id="ARBA00047559"/>
    </source>
</evidence>
<dbReference type="Pfam" id="PF00069">
    <property type="entry name" value="Pkinase"/>
    <property type="match status" value="1"/>
</dbReference>
<dbReference type="PROSITE" id="PS50011">
    <property type="entry name" value="PROTEIN_KINASE_DOM"/>
    <property type="match status" value="1"/>
</dbReference>
<evidence type="ECO:0000256" key="6">
    <source>
        <dbReference type="ARBA" id="ARBA00022840"/>
    </source>
</evidence>
<evidence type="ECO:0000313" key="13">
    <source>
        <dbReference type="Proteomes" id="UP001591681"/>
    </source>
</evidence>
<feature type="compositionally biased region" description="Low complexity" evidence="10">
    <location>
        <begin position="488"/>
        <end position="497"/>
    </location>
</feature>
<feature type="compositionally biased region" description="Pro residues" evidence="10">
    <location>
        <begin position="498"/>
        <end position="512"/>
    </location>
</feature>
<organism evidence="12 13">
    <name type="scientific">Coilia grayii</name>
    <name type="common">Gray's grenadier anchovy</name>
    <dbReference type="NCBI Taxonomy" id="363190"/>
    <lineage>
        <taxon>Eukaryota</taxon>
        <taxon>Metazoa</taxon>
        <taxon>Chordata</taxon>
        <taxon>Craniata</taxon>
        <taxon>Vertebrata</taxon>
        <taxon>Euteleostomi</taxon>
        <taxon>Actinopterygii</taxon>
        <taxon>Neopterygii</taxon>
        <taxon>Teleostei</taxon>
        <taxon>Clupei</taxon>
        <taxon>Clupeiformes</taxon>
        <taxon>Clupeoidei</taxon>
        <taxon>Engraulidae</taxon>
        <taxon>Coilinae</taxon>
        <taxon>Coilia</taxon>
    </lineage>
</organism>
<dbReference type="SUPFAM" id="SSF56112">
    <property type="entry name" value="Protein kinase-like (PK-like)"/>
    <property type="match status" value="1"/>
</dbReference>
<dbReference type="PANTHER" id="PTHR11584:SF391">
    <property type="entry name" value="MITOGEN-ACTIVATED PROTEIN KINASE KINASE KINASE 6"/>
    <property type="match status" value="1"/>
</dbReference>
<accession>A0ABD1JCL6</accession>
<dbReference type="AlphaFoldDB" id="A0ABD1JCL6"/>
<dbReference type="PANTHER" id="PTHR11584">
    <property type="entry name" value="SERINE/THREONINE PROTEIN KINASE"/>
    <property type="match status" value="1"/>
</dbReference>
<dbReference type="InterPro" id="IPR013761">
    <property type="entry name" value="SAM/pointed_sf"/>
</dbReference>
<dbReference type="SUPFAM" id="SSF47769">
    <property type="entry name" value="SAM/Pointed domain"/>
    <property type="match status" value="1"/>
</dbReference>
<evidence type="ECO:0000313" key="12">
    <source>
        <dbReference type="EMBL" id="KAL2084923.1"/>
    </source>
</evidence>
<name>A0ABD1JCL6_9TELE</name>
<feature type="coiled-coil region" evidence="9">
    <location>
        <begin position="557"/>
        <end position="595"/>
    </location>
</feature>
<evidence type="ECO:0000256" key="10">
    <source>
        <dbReference type="SAM" id="MobiDB-lite"/>
    </source>
</evidence>
<dbReference type="GO" id="GO:0004709">
    <property type="term" value="F:MAP kinase kinase kinase activity"/>
    <property type="evidence" value="ECO:0007669"/>
    <property type="project" value="UniProtKB-EC"/>
</dbReference>
<dbReference type="InterPro" id="IPR011009">
    <property type="entry name" value="Kinase-like_dom_sf"/>
</dbReference>
<keyword evidence="3" id="KW-0808">Transferase</keyword>
<dbReference type="Gene3D" id="3.30.200.20">
    <property type="entry name" value="Phosphorylase Kinase, domain 1"/>
    <property type="match status" value="1"/>
</dbReference>
<dbReference type="EMBL" id="JBHFQA010000017">
    <property type="protein sequence ID" value="KAL2084923.1"/>
    <property type="molecule type" value="Genomic_DNA"/>
</dbReference>
<protein>
    <recommendedName>
        <fullName evidence="1">mitogen-activated protein kinase kinase kinase</fullName>
        <ecNumber evidence="1">2.7.11.25</ecNumber>
    </recommendedName>
</protein>
<comment type="caution">
    <text evidence="12">The sequence shown here is derived from an EMBL/GenBank/DDBJ whole genome shotgun (WGS) entry which is preliminary data.</text>
</comment>
<dbReference type="InterPro" id="IPR000719">
    <property type="entry name" value="Prot_kinase_dom"/>
</dbReference>
<sequence length="681" mass="75737">MEASVLLFLLPYETQAPPKGLGYSQPLHEEIALHKRLKHRNIVQYLGSVSEDGFIKIFMEEVPGGSLSSLLRSKWGPLKDNEATIVFYTKQVLEGLKYLHDNQIVHRDIKGDNVLINTYSGVLKISDFGTSKRLAGINPCTETFTGTLQYMAPEIIDQGPRGYGKPADIWSLGCTIIEMATGKTPFHELGSPQAAMFKVGMFKIHPKVPECMSDEAKGFIMSCFKPDPDNRATASELLKDVFLKASPRKRAKPEPVQRDTTADYQRSMSVPISVHVEDVDADSIDLSCSLDLRRIVPALMVDIAESPPSTSSFLPVPEGSTDMSSPVSSGENMGLFLLRKDSERRATLHRVLTQYITSVVRNIQQSLPQSDGPSFSAEHISELIGCLRENIRSPDRKHLTNSLLKLRSSLLNAAVPLNSLQAVLFSFQDAVKKVLRQQQVKPHWMFALDNLLRQSVQDAITVLLPELKLQLQSSFEVDDPNGSSDVEPQTPTNTDAPAPTPIQPGVPAPPPQDQEVVKEEEEQQPPVGLGESTANSSLLTELQSNSSPLAREFIQLRVETRRLLTQLNEKEKEYQELLRAKVQNKQKQIDAIRESAAPSEKGHDNTGLVRWLKCVPVDQDTIDTLLSHKFTLDSLVRTATRDDLKYCNIKGGVLCRIWAAVSKQRQSHLSTHTEESEDTIL</sequence>
<dbReference type="GO" id="GO:0005524">
    <property type="term" value="F:ATP binding"/>
    <property type="evidence" value="ECO:0007669"/>
    <property type="project" value="UniProtKB-KW"/>
</dbReference>
<evidence type="ECO:0000256" key="4">
    <source>
        <dbReference type="ARBA" id="ARBA00022741"/>
    </source>
</evidence>
<keyword evidence="4" id="KW-0547">Nucleotide-binding</keyword>
<keyword evidence="6" id="KW-0067">ATP-binding</keyword>
<reference evidence="12 13" key="1">
    <citation type="submission" date="2024-09" db="EMBL/GenBank/DDBJ databases">
        <title>A chromosome-level genome assembly of Gray's grenadier anchovy, Coilia grayii.</title>
        <authorList>
            <person name="Fu Z."/>
        </authorList>
    </citation>
    <scope>NUCLEOTIDE SEQUENCE [LARGE SCALE GENOMIC DNA]</scope>
    <source>
        <strain evidence="12">G4</strain>
        <tissue evidence="12">Muscle</tissue>
    </source>
</reference>
<dbReference type="InterPro" id="IPR046873">
    <property type="entry name" value="HisK-N-like"/>
</dbReference>
<evidence type="ECO:0000259" key="11">
    <source>
        <dbReference type="PROSITE" id="PS50011"/>
    </source>
</evidence>
<evidence type="ECO:0000256" key="1">
    <source>
        <dbReference type="ARBA" id="ARBA00012406"/>
    </source>
</evidence>
<evidence type="ECO:0000256" key="9">
    <source>
        <dbReference type="SAM" id="Coils"/>
    </source>
</evidence>
<dbReference type="FunFam" id="1.10.510.10:FF:000054">
    <property type="entry name" value="Mitogen-activated protein kinase kinase kinase 5"/>
    <property type="match status" value="1"/>
</dbReference>
<keyword evidence="2" id="KW-0723">Serine/threonine-protein kinase</keyword>
<keyword evidence="13" id="KW-1185">Reference proteome</keyword>
<gene>
    <name evidence="12" type="ORF">ACEWY4_020441</name>
</gene>
<feature type="region of interest" description="Disordered" evidence="10">
    <location>
        <begin position="475"/>
        <end position="535"/>
    </location>
</feature>
<dbReference type="EC" id="2.7.11.25" evidence="1"/>
<dbReference type="SMART" id="SM00220">
    <property type="entry name" value="S_TKc"/>
    <property type="match status" value="1"/>
</dbReference>
<evidence type="ECO:0000256" key="3">
    <source>
        <dbReference type="ARBA" id="ARBA00022679"/>
    </source>
</evidence>
<evidence type="ECO:0000256" key="5">
    <source>
        <dbReference type="ARBA" id="ARBA00022777"/>
    </source>
</evidence>
<feature type="domain" description="Protein kinase" evidence="11">
    <location>
        <begin position="1"/>
        <end position="243"/>
    </location>
</feature>
<dbReference type="Proteomes" id="UP001591681">
    <property type="component" value="Unassembled WGS sequence"/>
</dbReference>
<comment type="catalytic activity">
    <reaction evidence="8">
        <text>L-seryl-[protein] + ATP = O-phospho-L-seryl-[protein] + ADP + H(+)</text>
        <dbReference type="Rhea" id="RHEA:17989"/>
        <dbReference type="Rhea" id="RHEA-COMP:9863"/>
        <dbReference type="Rhea" id="RHEA-COMP:11604"/>
        <dbReference type="ChEBI" id="CHEBI:15378"/>
        <dbReference type="ChEBI" id="CHEBI:29999"/>
        <dbReference type="ChEBI" id="CHEBI:30616"/>
        <dbReference type="ChEBI" id="CHEBI:83421"/>
        <dbReference type="ChEBI" id="CHEBI:456216"/>
        <dbReference type="EC" id="2.7.11.25"/>
    </reaction>
</comment>
<comment type="catalytic activity">
    <reaction evidence="7">
        <text>L-threonyl-[protein] + ATP = O-phospho-L-threonyl-[protein] + ADP + H(+)</text>
        <dbReference type="Rhea" id="RHEA:46608"/>
        <dbReference type="Rhea" id="RHEA-COMP:11060"/>
        <dbReference type="Rhea" id="RHEA-COMP:11605"/>
        <dbReference type="ChEBI" id="CHEBI:15378"/>
        <dbReference type="ChEBI" id="CHEBI:30013"/>
        <dbReference type="ChEBI" id="CHEBI:30616"/>
        <dbReference type="ChEBI" id="CHEBI:61977"/>
        <dbReference type="ChEBI" id="CHEBI:456216"/>
        <dbReference type="EC" id="2.7.11.25"/>
    </reaction>
</comment>
<dbReference type="Pfam" id="PF20302">
    <property type="entry name" value="HisK-N-like"/>
    <property type="match status" value="1"/>
</dbReference>
<feature type="compositionally biased region" description="Polar residues" evidence="10">
    <location>
        <begin position="475"/>
        <end position="487"/>
    </location>
</feature>
<evidence type="ECO:0000256" key="2">
    <source>
        <dbReference type="ARBA" id="ARBA00022527"/>
    </source>
</evidence>
<keyword evidence="5" id="KW-0418">Kinase</keyword>
<keyword evidence="9" id="KW-0175">Coiled coil</keyword>
<proteinExistence type="predicted"/>
<evidence type="ECO:0000256" key="8">
    <source>
        <dbReference type="ARBA" id="ARBA00048329"/>
    </source>
</evidence>